<proteinExistence type="predicted"/>
<evidence type="ECO:0000313" key="1">
    <source>
        <dbReference type="EMBL" id="GER47694.1"/>
    </source>
</evidence>
<evidence type="ECO:0000313" key="2">
    <source>
        <dbReference type="Proteomes" id="UP000325081"/>
    </source>
</evidence>
<protein>
    <submittedName>
        <fullName evidence="1">2-C-methyl-D-erythritol 4-phosphatecytidylyltransferase</fullName>
    </submittedName>
</protein>
<gene>
    <name evidence="1" type="ORF">STAS_24843</name>
</gene>
<dbReference type="OrthoDB" id="1511239at2759"/>
<keyword evidence="1" id="KW-0808">Transferase</keyword>
<dbReference type="Proteomes" id="UP000325081">
    <property type="component" value="Unassembled WGS sequence"/>
</dbReference>
<accession>A0A5A7QR22</accession>
<keyword evidence="1" id="KW-0548">Nucleotidyltransferase</keyword>
<dbReference type="GO" id="GO:0016779">
    <property type="term" value="F:nucleotidyltransferase activity"/>
    <property type="evidence" value="ECO:0007669"/>
    <property type="project" value="UniProtKB-KW"/>
</dbReference>
<dbReference type="AlphaFoldDB" id="A0A5A7QR22"/>
<organism evidence="1 2">
    <name type="scientific">Striga asiatica</name>
    <name type="common">Asiatic witchweed</name>
    <name type="synonym">Buchnera asiatica</name>
    <dbReference type="NCBI Taxonomy" id="4170"/>
    <lineage>
        <taxon>Eukaryota</taxon>
        <taxon>Viridiplantae</taxon>
        <taxon>Streptophyta</taxon>
        <taxon>Embryophyta</taxon>
        <taxon>Tracheophyta</taxon>
        <taxon>Spermatophyta</taxon>
        <taxon>Magnoliopsida</taxon>
        <taxon>eudicotyledons</taxon>
        <taxon>Gunneridae</taxon>
        <taxon>Pentapetalae</taxon>
        <taxon>asterids</taxon>
        <taxon>lamiids</taxon>
        <taxon>Lamiales</taxon>
        <taxon>Orobanchaceae</taxon>
        <taxon>Buchnereae</taxon>
        <taxon>Striga</taxon>
    </lineage>
</organism>
<keyword evidence="2" id="KW-1185">Reference proteome</keyword>
<dbReference type="EMBL" id="BKCP01008037">
    <property type="protein sequence ID" value="GER47694.1"/>
    <property type="molecule type" value="Genomic_DNA"/>
</dbReference>
<sequence>MYARLRLPIGRSTLWQDQSPGQTTLLQEELCYAPPIPIERKSCLVIPRLQHVRSLTPRAAAAVSRTDRRLTCTSSCCVRLASLAAAKGLDVPPCYGSLRSKPGATLANPFEIPYLKVNYIEPVASLLQASLLTAGYPIHTGRVVQLSRLCIWEWILDDMLSREGLILGCYLSVGICSLETWSIDKVRRHFVIQCMGDIVDRVLEDYEDQGVMSSDPVLSVLIVCRVRSFAERTPVDIFHCEILSAVRAKDRLAPNVQFAQSFVPLLSPTLEAKRSSVIEERLDVIELEFAFLLDLPLEWKKEARSCHTSCTCLESVESKAE</sequence>
<comment type="caution">
    <text evidence="1">The sequence shown here is derived from an EMBL/GenBank/DDBJ whole genome shotgun (WGS) entry which is preliminary data.</text>
</comment>
<name>A0A5A7QR22_STRAF</name>
<reference evidence="2" key="1">
    <citation type="journal article" date="2019" name="Curr. Biol.">
        <title>Genome Sequence of Striga asiatica Provides Insight into the Evolution of Plant Parasitism.</title>
        <authorList>
            <person name="Yoshida S."/>
            <person name="Kim S."/>
            <person name="Wafula E.K."/>
            <person name="Tanskanen J."/>
            <person name="Kim Y.M."/>
            <person name="Honaas L."/>
            <person name="Yang Z."/>
            <person name="Spallek T."/>
            <person name="Conn C.E."/>
            <person name="Ichihashi Y."/>
            <person name="Cheong K."/>
            <person name="Cui S."/>
            <person name="Der J.P."/>
            <person name="Gundlach H."/>
            <person name="Jiao Y."/>
            <person name="Hori C."/>
            <person name="Ishida J.K."/>
            <person name="Kasahara H."/>
            <person name="Kiba T."/>
            <person name="Kim M.S."/>
            <person name="Koo N."/>
            <person name="Laohavisit A."/>
            <person name="Lee Y.H."/>
            <person name="Lumba S."/>
            <person name="McCourt P."/>
            <person name="Mortimer J.C."/>
            <person name="Mutuku J.M."/>
            <person name="Nomura T."/>
            <person name="Sasaki-Sekimoto Y."/>
            <person name="Seto Y."/>
            <person name="Wang Y."/>
            <person name="Wakatake T."/>
            <person name="Sakakibara H."/>
            <person name="Demura T."/>
            <person name="Yamaguchi S."/>
            <person name="Yoneyama K."/>
            <person name="Manabe R.I."/>
            <person name="Nelson D.C."/>
            <person name="Schulman A.H."/>
            <person name="Timko M.P."/>
            <person name="dePamphilis C.W."/>
            <person name="Choi D."/>
            <person name="Shirasu K."/>
        </authorList>
    </citation>
    <scope>NUCLEOTIDE SEQUENCE [LARGE SCALE GENOMIC DNA]</scope>
    <source>
        <strain evidence="2">cv. UVA1</strain>
    </source>
</reference>